<protein>
    <submittedName>
        <fullName evidence="1">Uncharacterized protein</fullName>
    </submittedName>
</protein>
<comment type="caution">
    <text evidence="1">The sequence shown here is derived from an EMBL/GenBank/DDBJ whole genome shotgun (WGS) entry which is preliminary data.</text>
</comment>
<evidence type="ECO:0000313" key="2">
    <source>
        <dbReference type="Proteomes" id="UP001269375"/>
    </source>
</evidence>
<sequence length="74" mass="8171">MNPTGTHPYTHRPNHRYLTVVLEKLDDATNPDSLDDLFDSMKNDTESTSLAGVRVTAISIGDEVSAAEDNDEHE</sequence>
<dbReference type="Proteomes" id="UP001269375">
    <property type="component" value="Unassembled WGS sequence"/>
</dbReference>
<reference evidence="1 2" key="1">
    <citation type="submission" date="2023-04" db="EMBL/GenBank/DDBJ databases">
        <title>A long-awaited taxogenomic arrangement of the family Halomonadaceae.</title>
        <authorList>
            <person name="De La Haba R."/>
            <person name="Chuvochina M."/>
            <person name="Wittouck S."/>
            <person name="Arahal D.R."/>
            <person name="Sanchez-Porro C."/>
            <person name="Hugenholtz P."/>
            <person name="Ventosa A."/>
        </authorList>
    </citation>
    <scope>NUCLEOTIDE SEQUENCE [LARGE SCALE GENOMIC DNA]</scope>
    <source>
        <strain evidence="1 2">DSM 22428</strain>
    </source>
</reference>
<dbReference type="EMBL" id="JARWAO010000010">
    <property type="protein sequence ID" value="MDR5897275.1"/>
    <property type="molecule type" value="Genomic_DNA"/>
</dbReference>
<proteinExistence type="predicted"/>
<evidence type="ECO:0000313" key="1">
    <source>
        <dbReference type="EMBL" id="MDR5897275.1"/>
    </source>
</evidence>
<keyword evidence="2" id="KW-1185">Reference proteome</keyword>
<accession>A0ABU1GYY4</accession>
<name>A0ABU1GYY4_9GAMM</name>
<dbReference type="RefSeq" id="WP_251595540.1">
    <property type="nucleotide sequence ID" value="NZ_JAMLJI010000006.1"/>
</dbReference>
<organism evidence="1 2">
    <name type="scientific">Larsenimonas suaedae</name>
    <dbReference type="NCBI Taxonomy" id="1851019"/>
    <lineage>
        <taxon>Bacteria</taxon>
        <taxon>Pseudomonadati</taxon>
        <taxon>Pseudomonadota</taxon>
        <taxon>Gammaproteobacteria</taxon>
        <taxon>Oceanospirillales</taxon>
        <taxon>Halomonadaceae</taxon>
        <taxon>Larsenimonas</taxon>
    </lineage>
</organism>
<gene>
    <name evidence="1" type="ORF">QC825_14485</name>
</gene>